<reference evidence="1 2" key="1">
    <citation type="submission" date="2021-06" db="EMBL/GenBank/DDBJ databases">
        <title>Caerostris extrusa draft genome.</title>
        <authorList>
            <person name="Kono N."/>
            <person name="Arakawa K."/>
        </authorList>
    </citation>
    <scope>NUCLEOTIDE SEQUENCE [LARGE SCALE GENOMIC DNA]</scope>
</reference>
<evidence type="ECO:0000313" key="2">
    <source>
        <dbReference type="Proteomes" id="UP001054945"/>
    </source>
</evidence>
<keyword evidence="2" id="KW-1185">Reference proteome</keyword>
<protein>
    <recommendedName>
        <fullName evidence="3">LAGLIDADG homing endonuclease</fullName>
    </recommendedName>
</protein>
<proteinExistence type="predicted"/>
<accession>A0AAV4U1R3</accession>
<organism evidence="1 2">
    <name type="scientific">Caerostris extrusa</name>
    <name type="common">Bark spider</name>
    <name type="synonym">Caerostris bankana</name>
    <dbReference type="NCBI Taxonomy" id="172846"/>
    <lineage>
        <taxon>Eukaryota</taxon>
        <taxon>Metazoa</taxon>
        <taxon>Ecdysozoa</taxon>
        <taxon>Arthropoda</taxon>
        <taxon>Chelicerata</taxon>
        <taxon>Arachnida</taxon>
        <taxon>Araneae</taxon>
        <taxon>Araneomorphae</taxon>
        <taxon>Entelegynae</taxon>
        <taxon>Araneoidea</taxon>
        <taxon>Araneidae</taxon>
        <taxon>Caerostris</taxon>
    </lineage>
</organism>
<dbReference type="Proteomes" id="UP001054945">
    <property type="component" value="Unassembled WGS sequence"/>
</dbReference>
<dbReference type="EMBL" id="BPLR01012143">
    <property type="protein sequence ID" value="GIY51690.1"/>
    <property type="molecule type" value="Genomic_DNA"/>
</dbReference>
<evidence type="ECO:0008006" key="3">
    <source>
        <dbReference type="Google" id="ProtNLM"/>
    </source>
</evidence>
<comment type="caution">
    <text evidence="1">The sequence shown here is derived from an EMBL/GenBank/DDBJ whole genome shotgun (WGS) entry which is preliminary data.</text>
</comment>
<evidence type="ECO:0000313" key="1">
    <source>
        <dbReference type="EMBL" id="GIY51690.1"/>
    </source>
</evidence>
<name>A0AAV4U1R3_CAEEX</name>
<dbReference type="AlphaFoldDB" id="A0AAV4U1R3"/>
<gene>
    <name evidence="1" type="ORF">CEXT_666871</name>
</gene>
<sequence length="137" mass="15844">MLDRQRAALCRGITSMKTSYLFFVGEIVFSENYKSTQNKLQVIAELAVSSGKKEDNYRAWSVAWFAIWMLGRQRAVLCRGVTSMKTSYLFFVGEIIFSENYKSTEYKLQVIAKLAGSSGKKEDNYRARISKYFGKWR</sequence>